<dbReference type="AlphaFoldDB" id="A0A1D6J2A3"/>
<keyword evidence="5 10" id="KW-0472">Membrane</keyword>
<keyword evidence="3 10" id="KW-0812">Transmembrane</keyword>
<evidence type="ECO:0000256" key="11">
    <source>
        <dbReference type="SAM" id="SignalP"/>
    </source>
</evidence>
<evidence type="ECO:0000256" key="6">
    <source>
        <dbReference type="ARBA" id="ARBA00023294"/>
    </source>
</evidence>
<comment type="subcellular location">
    <subcellularLocation>
        <location evidence="1">Endoplasmic reticulum membrane</location>
        <topology evidence="1">Multi-pass membrane protein</topology>
    </subcellularLocation>
</comment>
<keyword evidence="6" id="KW-0927">Auxin signaling pathway</keyword>
<dbReference type="InterPro" id="IPR045033">
    <property type="entry name" value="PILS1/3/4/5/7"/>
</dbReference>
<dbReference type="EMBL" id="CM000786">
    <property type="protein sequence ID" value="AQK42169.1"/>
    <property type="molecule type" value="Genomic_DNA"/>
</dbReference>
<feature type="chain" id="PRO_5010805554" evidence="11">
    <location>
        <begin position="19"/>
        <end position="309"/>
    </location>
</feature>
<feature type="compositionally biased region" description="Basic and acidic residues" evidence="9">
    <location>
        <begin position="107"/>
        <end position="121"/>
    </location>
</feature>
<sequence length="309" mass="35059">MAFCLAGNLLLIIVPAVCDKDRNPFGDDSSTCRSRSLSYLSLSMALGGLFIWTHTYSLMQKSGKLYNKMQSKRIQCLADSNEEHEQAKEDGSAGCADKEAPLPTSIKPREHEHGEEKEHQMEAPLLSCESEVTDKGFWTKLKDAIHQFIEEMMAPPTISTRQHDPLHHPYPRRKPDSRWALFRLESDIAVIQARLRKSGLKHAVIVAILCVRFVLLLLIGIAVVRTAYGLGFRASHDEHRKSSIEAIEAGKKKLYEATYIKNLTTRMGPFMDRVVVEAMVILYWLLVADKEFEIKINDNIYEVRIRCSG</sequence>
<dbReference type="ExpressionAtlas" id="A0A1D6J2A3">
    <property type="expression patterns" value="baseline and differential"/>
</dbReference>
<evidence type="ECO:0000256" key="3">
    <source>
        <dbReference type="ARBA" id="ARBA00022692"/>
    </source>
</evidence>
<evidence type="ECO:0000256" key="7">
    <source>
        <dbReference type="ARBA" id="ARBA00025100"/>
    </source>
</evidence>
<evidence type="ECO:0000256" key="10">
    <source>
        <dbReference type="SAM" id="Phobius"/>
    </source>
</evidence>
<feature type="transmembrane region" description="Helical" evidence="10">
    <location>
        <begin position="203"/>
        <end position="224"/>
    </location>
</feature>
<evidence type="ECO:0000256" key="5">
    <source>
        <dbReference type="ARBA" id="ARBA00023136"/>
    </source>
</evidence>
<feature type="signal peptide" evidence="11">
    <location>
        <begin position="1"/>
        <end position="18"/>
    </location>
</feature>
<keyword evidence="2" id="KW-0813">Transport</keyword>
<dbReference type="GO" id="GO:0005789">
    <property type="term" value="C:endoplasmic reticulum membrane"/>
    <property type="evidence" value="ECO:0007669"/>
    <property type="project" value="UniProtKB-SubCell"/>
</dbReference>
<dbReference type="GO" id="GO:0009734">
    <property type="term" value="P:auxin-activated signaling pathway"/>
    <property type="evidence" value="ECO:0007669"/>
    <property type="project" value="UniProtKB-KW"/>
</dbReference>
<protein>
    <submittedName>
        <fullName evidence="12">Protein PIN-LIKES 7</fullName>
    </submittedName>
</protein>
<accession>A0A1D6J2A3</accession>
<organism evidence="12">
    <name type="scientific">Zea mays</name>
    <name type="common">Maize</name>
    <dbReference type="NCBI Taxonomy" id="4577"/>
    <lineage>
        <taxon>Eukaryota</taxon>
        <taxon>Viridiplantae</taxon>
        <taxon>Streptophyta</taxon>
        <taxon>Embryophyta</taxon>
        <taxon>Tracheophyta</taxon>
        <taxon>Spermatophyta</taxon>
        <taxon>Magnoliopsida</taxon>
        <taxon>Liliopsida</taxon>
        <taxon>Poales</taxon>
        <taxon>Poaceae</taxon>
        <taxon>PACMAD clade</taxon>
        <taxon>Panicoideae</taxon>
        <taxon>Andropogonodae</taxon>
        <taxon>Andropogoneae</taxon>
        <taxon>Tripsacinae</taxon>
        <taxon>Zea</taxon>
    </lineage>
</organism>
<evidence type="ECO:0000256" key="8">
    <source>
        <dbReference type="ARBA" id="ARBA00025752"/>
    </source>
</evidence>
<dbReference type="PANTHER" id="PTHR31651:SF3">
    <property type="entry name" value="PROTEIN PIN-LIKES 7"/>
    <property type="match status" value="1"/>
</dbReference>
<evidence type="ECO:0000256" key="4">
    <source>
        <dbReference type="ARBA" id="ARBA00022989"/>
    </source>
</evidence>
<name>A0A1D6J2A3_MAIZE</name>
<dbReference type="PANTHER" id="PTHR31651">
    <property type="match status" value="1"/>
</dbReference>
<feature type="region of interest" description="Disordered" evidence="9">
    <location>
        <begin position="79"/>
        <end position="124"/>
    </location>
</feature>
<evidence type="ECO:0000256" key="9">
    <source>
        <dbReference type="SAM" id="MobiDB-lite"/>
    </source>
</evidence>
<dbReference type="Pfam" id="PF03547">
    <property type="entry name" value="Mem_trans"/>
    <property type="match status" value="1"/>
</dbReference>
<comment type="similarity">
    <text evidence="8">Belongs to the auxin efflux carrier (TC 2.A.69.2) family.</text>
</comment>
<evidence type="ECO:0000313" key="12">
    <source>
        <dbReference type="EMBL" id="AQK42169.1"/>
    </source>
</evidence>
<comment type="function">
    <text evidence="7">Involved in cellular auxin homeostasis by regulating auxin metabolism. Regulates intracellular auxin accumulation at the endoplasmic reticulum and thus auxin availability for nuclear auxin signaling.</text>
</comment>
<reference evidence="12" key="1">
    <citation type="submission" date="2015-12" db="EMBL/GenBank/DDBJ databases">
        <title>Update maize B73 reference genome by single molecule sequencing technologies.</title>
        <authorList>
            <consortium name="Maize Genome Sequencing Project"/>
            <person name="Ware D."/>
        </authorList>
    </citation>
    <scope>NUCLEOTIDE SEQUENCE</scope>
    <source>
        <tissue evidence="12">Seedling</tissue>
    </source>
</reference>
<feature type="compositionally biased region" description="Basic and acidic residues" evidence="9">
    <location>
        <begin position="81"/>
        <end position="100"/>
    </location>
</feature>
<evidence type="ECO:0000256" key="1">
    <source>
        <dbReference type="ARBA" id="ARBA00004477"/>
    </source>
</evidence>
<keyword evidence="4 10" id="KW-1133">Transmembrane helix</keyword>
<dbReference type="InterPro" id="IPR004776">
    <property type="entry name" value="Mem_transp_PIN-like"/>
</dbReference>
<evidence type="ECO:0000256" key="2">
    <source>
        <dbReference type="ARBA" id="ARBA00022448"/>
    </source>
</evidence>
<dbReference type="STRING" id="4577.A0A1D6J2A3"/>
<keyword evidence="11" id="KW-0732">Signal</keyword>
<proteinExistence type="inferred from homology"/>
<dbReference type="InParanoid" id="A0A1D6J2A3"/>
<feature type="transmembrane region" description="Helical" evidence="10">
    <location>
        <begin position="37"/>
        <end position="59"/>
    </location>
</feature>
<gene>
    <name evidence="12" type="ORF">ZEAMMB73_Zm00001d024842</name>
</gene>
<dbReference type="GO" id="GO:0080162">
    <property type="term" value="P:endoplasmic reticulum to cytosol auxin transport"/>
    <property type="evidence" value="ECO:0007669"/>
    <property type="project" value="InterPro"/>
</dbReference>